<name>A0AAN8MS98_9PEZI</name>
<evidence type="ECO:0000313" key="2">
    <source>
        <dbReference type="Proteomes" id="UP001313282"/>
    </source>
</evidence>
<reference evidence="1 2" key="1">
    <citation type="submission" date="2019-10" db="EMBL/GenBank/DDBJ databases">
        <authorList>
            <person name="Palmer J.M."/>
        </authorList>
    </citation>
    <scope>NUCLEOTIDE SEQUENCE [LARGE SCALE GENOMIC DNA]</scope>
    <source>
        <strain evidence="1 2">TWF718</strain>
    </source>
</reference>
<keyword evidence="2" id="KW-1185">Reference proteome</keyword>
<evidence type="ECO:0000313" key="1">
    <source>
        <dbReference type="EMBL" id="KAK6351273.1"/>
    </source>
</evidence>
<accession>A0AAN8MS98</accession>
<dbReference type="AlphaFoldDB" id="A0AAN8MS98"/>
<sequence>MYDTCALNENNPSEFIVYGLFQCQPNRCPATASCMQLLELEKLAQMRQLSAGQYLQLEGWLKTSGSSVHSTTCNTCAGVMRVMSVHAARNLSQGNGNFRGDDELSADDIDTIA</sequence>
<organism evidence="1 2">
    <name type="scientific">Orbilia javanica</name>
    <dbReference type="NCBI Taxonomy" id="47235"/>
    <lineage>
        <taxon>Eukaryota</taxon>
        <taxon>Fungi</taxon>
        <taxon>Dikarya</taxon>
        <taxon>Ascomycota</taxon>
        <taxon>Pezizomycotina</taxon>
        <taxon>Orbiliomycetes</taxon>
        <taxon>Orbiliales</taxon>
        <taxon>Orbiliaceae</taxon>
        <taxon>Orbilia</taxon>
    </lineage>
</organism>
<comment type="caution">
    <text evidence="1">The sequence shown here is derived from an EMBL/GenBank/DDBJ whole genome shotgun (WGS) entry which is preliminary data.</text>
</comment>
<dbReference type="EMBL" id="JAVHNR010000002">
    <property type="protein sequence ID" value="KAK6351273.1"/>
    <property type="molecule type" value="Genomic_DNA"/>
</dbReference>
<gene>
    <name evidence="1" type="ORF">TWF718_004438</name>
</gene>
<proteinExistence type="predicted"/>
<dbReference type="Proteomes" id="UP001313282">
    <property type="component" value="Unassembled WGS sequence"/>
</dbReference>
<protein>
    <submittedName>
        <fullName evidence="1">Uncharacterized protein</fullName>
    </submittedName>
</protein>